<protein>
    <submittedName>
        <fullName evidence="1">N-ethylammeline chlorohydrolase</fullName>
    </submittedName>
</protein>
<dbReference type="EMBL" id="LQOA01000008">
    <property type="protein sequence ID" value="KXU00130.1"/>
    <property type="molecule type" value="Genomic_DNA"/>
</dbReference>
<dbReference type="AlphaFoldDB" id="A0A139QC67"/>
<keyword evidence="1" id="KW-0378">Hydrolase</keyword>
<evidence type="ECO:0000313" key="1">
    <source>
        <dbReference type="EMBL" id="KXU00130.1"/>
    </source>
</evidence>
<sequence>MKIKEQTRKLAAGCSKYSFEVVDRTDEVSSKHCFEVVDRTDEVSSKHCFEVVDRTDEVSSKHCFEVVDRTDEVSNHTYGKAKLTWFEFDFRRVLGEKE</sequence>
<proteinExistence type="predicted"/>
<evidence type="ECO:0000313" key="2">
    <source>
        <dbReference type="Proteomes" id="UP000070136"/>
    </source>
</evidence>
<comment type="caution">
    <text evidence="1">The sequence shown here is derived from an EMBL/GenBank/DDBJ whole genome shotgun (WGS) entry which is preliminary data.</text>
</comment>
<reference evidence="1 2" key="1">
    <citation type="submission" date="2016-01" db="EMBL/GenBank/DDBJ databases">
        <title>Highly variable Streptococcus oralis are common among viridans streptococci isolated from primates.</title>
        <authorList>
            <person name="Denapaite D."/>
            <person name="Rieger M."/>
            <person name="Koendgen S."/>
            <person name="Brueckner R."/>
            <person name="Ochigava I."/>
            <person name="Kappeler P."/>
            <person name="Maetz-Rensing K."/>
            <person name="Leendertz F."/>
            <person name="Hakenbeck R."/>
        </authorList>
    </citation>
    <scope>NUCLEOTIDE SEQUENCE [LARGE SCALE GENOMIC DNA]</scope>
    <source>
        <strain evidence="1 2">DD28</strain>
    </source>
</reference>
<gene>
    <name evidence="1" type="ORF">SMIDD28_00328</name>
</gene>
<dbReference type="GO" id="GO:0016787">
    <property type="term" value="F:hydrolase activity"/>
    <property type="evidence" value="ECO:0007669"/>
    <property type="project" value="UniProtKB-KW"/>
</dbReference>
<organism evidence="1 2">
    <name type="scientific">Streptococcus mitis</name>
    <dbReference type="NCBI Taxonomy" id="28037"/>
    <lineage>
        <taxon>Bacteria</taxon>
        <taxon>Bacillati</taxon>
        <taxon>Bacillota</taxon>
        <taxon>Bacilli</taxon>
        <taxon>Lactobacillales</taxon>
        <taxon>Streptococcaceae</taxon>
        <taxon>Streptococcus</taxon>
        <taxon>Streptococcus mitis group</taxon>
    </lineage>
</organism>
<name>A0A139QC67_STRMT</name>
<dbReference type="PATRIC" id="fig|28037.234.peg.343"/>
<dbReference type="Proteomes" id="UP000070136">
    <property type="component" value="Unassembled WGS sequence"/>
</dbReference>
<dbReference type="RefSeq" id="WP_061424231.1">
    <property type="nucleotide sequence ID" value="NZ_KQ970261.1"/>
</dbReference>
<accession>A0A139QC67</accession>